<dbReference type="GO" id="GO:0008270">
    <property type="term" value="F:zinc ion binding"/>
    <property type="evidence" value="ECO:0007669"/>
    <property type="project" value="UniProtKB-KW"/>
</dbReference>
<evidence type="ECO:0000313" key="7">
    <source>
        <dbReference type="EMBL" id="KAK3868338.1"/>
    </source>
</evidence>
<feature type="transmembrane region" description="Helical" evidence="5">
    <location>
        <begin position="209"/>
        <end position="229"/>
    </location>
</feature>
<proteinExistence type="predicted"/>
<evidence type="ECO:0000256" key="5">
    <source>
        <dbReference type="SAM" id="Phobius"/>
    </source>
</evidence>
<keyword evidence="1 3" id="KW-0479">Metal-binding</keyword>
<dbReference type="PANTHER" id="PTHR22696">
    <property type="entry name" value="E3 UBIQUITIN-PROTEIN LIGASE RNF26"/>
    <property type="match status" value="1"/>
</dbReference>
<gene>
    <name evidence="7" type="ORF">Pcinc_026257</name>
</gene>
<feature type="compositionally biased region" description="Acidic residues" evidence="4">
    <location>
        <begin position="273"/>
        <end position="292"/>
    </location>
</feature>
<dbReference type="Proteomes" id="UP001286313">
    <property type="component" value="Unassembled WGS sequence"/>
</dbReference>
<comment type="caution">
    <text evidence="7">The sequence shown here is derived from an EMBL/GenBank/DDBJ whole genome shotgun (WGS) entry which is preliminary data.</text>
</comment>
<keyword evidence="5" id="KW-0472">Membrane</keyword>
<evidence type="ECO:0000256" key="3">
    <source>
        <dbReference type="PROSITE-ProRule" id="PRU00175"/>
    </source>
</evidence>
<feature type="transmembrane region" description="Helical" evidence="5">
    <location>
        <begin position="87"/>
        <end position="106"/>
    </location>
</feature>
<dbReference type="Gene3D" id="3.30.40.10">
    <property type="entry name" value="Zinc/RING finger domain, C3HC4 (zinc finger)"/>
    <property type="match status" value="1"/>
</dbReference>
<dbReference type="PROSITE" id="PS50089">
    <property type="entry name" value="ZF_RING_2"/>
    <property type="match status" value="1"/>
</dbReference>
<keyword evidence="5" id="KW-0812">Transmembrane</keyword>
<protein>
    <recommendedName>
        <fullName evidence="6">RING-type domain-containing protein</fullName>
    </recommendedName>
</protein>
<feature type="transmembrane region" description="Helical" evidence="5">
    <location>
        <begin position="141"/>
        <end position="167"/>
    </location>
</feature>
<evidence type="ECO:0000259" key="6">
    <source>
        <dbReference type="PROSITE" id="PS50089"/>
    </source>
</evidence>
<evidence type="ECO:0000256" key="1">
    <source>
        <dbReference type="ARBA" id="ARBA00022771"/>
    </source>
</evidence>
<feature type="domain" description="RING-type" evidence="6">
    <location>
        <begin position="389"/>
        <end position="428"/>
    </location>
</feature>
<dbReference type="GO" id="GO:0006511">
    <property type="term" value="P:ubiquitin-dependent protein catabolic process"/>
    <property type="evidence" value="ECO:0007669"/>
    <property type="project" value="TreeGrafter"/>
</dbReference>
<keyword evidence="2" id="KW-0862">Zinc</keyword>
<evidence type="ECO:0000313" key="8">
    <source>
        <dbReference type="Proteomes" id="UP001286313"/>
    </source>
</evidence>
<dbReference type="GO" id="GO:0016567">
    <property type="term" value="P:protein ubiquitination"/>
    <property type="evidence" value="ECO:0007669"/>
    <property type="project" value="TreeGrafter"/>
</dbReference>
<feature type="transmembrane region" description="Helical" evidence="5">
    <location>
        <begin position="58"/>
        <end position="80"/>
    </location>
</feature>
<dbReference type="InterPro" id="IPR013083">
    <property type="entry name" value="Znf_RING/FYVE/PHD"/>
</dbReference>
<accession>A0AAE1F8V6</accession>
<keyword evidence="1 3" id="KW-0863">Zinc-finger</keyword>
<organism evidence="7 8">
    <name type="scientific">Petrolisthes cinctipes</name>
    <name type="common">Flat porcelain crab</name>
    <dbReference type="NCBI Taxonomy" id="88211"/>
    <lineage>
        <taxon>Eukaryota</taxon>
        <taxon>Metazoa</taxon>
        <taxon>Ecdysozoa</taxon>
        <taxon>Arthropoda</taxon>
        <taxon>Crustacea</taxon>
        <taxon>Multicrustacea</taxon>
        <taxon>Malacostraca</taxon>
        <taxon>Eumalacostraca</taxon>
        <taxon>Eucarida</taxon>
        <taxon>Decapoda</taxon>
        <taxon>Pleocyemata</taxon>
        <taxon>Anomura</taxon>
        <taxon>Galatheoidea</taxon>
        <taxon>Porcellanidae</taxon>
        <taxon>Petrolisthes</taxon>
    </lineage>
</organism>
<dbReference type="PANTHER" id="PTHR22696:SF1">
    <property type="entry name" value="E3 UBIQUITIN-PROTEIN LIGASE RNF26"/>
    <property type="match status" value="1"/>
</dbReference>
<evidence type="ECO:0000256" key="2">
    <source>
        <dbReference type="ARBA" id="ARBA00022833"/>
    </source>
</evidence>
<dbReference type="EMBL" id="JAWQEG010003037">
    <property type="protein sequence ID" value="KAK3868338.1"/>
    <property type="molecule type" value="Genomic_DNA"/>
</dbReference>
<name>A0AAE1F8V6_PETCI</name>
<feature type="transmembrane region" description="Helical" evidence="5">
    <location>
        <begin position="173"/>
        <end position="197"/>
    </location>
</feature>
<feature type="region of interest" description="Disordered" evidence="4">
    <location>
        <begin position="268"/>
        <end position="310"/>
    </location>
</feature>
<dbReference type="Pfam" id="PF13920">
    <property type="entry name" value="zf-C3HC4_3"/>
    <property type="match status" value="1"/>
</dbReference>
<reference evidence="7" key="1">
    <citation type="submission" date="2023-10" db="EMBL/GenBank/DDBJ databases">
        <title>Genome assemblies of two species of porcelain crab, Petrolisthes cinctipes and Petrolisthes manimaculis (Anomura: Porcellanidae).</title>
        <authorList>
            <person name="Angst P."/>
        </authorList>
    </citation>
    <scope>NUCLEOTIDE SEQUENCE</scope>
    <source>
        <strain evidence="7">PB745_01</strain>
        <tissue evidence="7">Gill</tissue>
    </source>
</reference>
<dbReference type="InterPro" id="IPR001841">
    <property type="entry name" value="Znf_RING"/>
</dbReference>
<sequence>MAGVLTVVAEEVGRAVGLVWGGVGVAIKLNNQVMSVILKVTSRIVHLLLLLTQKAADLLSIIVTDLLLFLADVGNAVLAVGAAFRSAAYLVVALVFGMYQAVVSVASYSCQLVHACYVGVVSGTVEALGQVGNGLNIIKHAFVLFGSSVVFLVSLIPNLVCLVFSGLLYLTSYLYLSCHQALCGVWLNLVFLMHLCVDAMANFLSDIPLEAVLGVGLGVAIMVGFKYTVSYMMDNMILVPDMPIPTLLSVARQRTIRWYQEIVRRAQRRPPEEIETEEEEVDDADDENDDNQQAEIPGPLPALPQPNQLHNIQPQIPEEQVQPIIPLLQARRPITRQLIQRQEEEEEVEEVVPATSGKVKLNPEPNTRLDNQAYHLYRELEQEREDRLCVVCQDRPKRVILLPCRHLCLCDACRSAIITRDNSCPVCRRPILQTLRVFL</sequence>
<dbReference type="AlphaFoldDB" id="A0AAE1F8V6"/>
<dbReference type="GO" id="GO:0061630">
    <property type="term" value="F:ubiquitin protein ligase activity"/>
    <property type="evidence" value="ECO:0007669"/>
    <property type="project" value="TreeGrafter"/>
</dbReference>
<dbReference type="SUPFAM" id="SSF57850">
    <property type="entry name" value="RING/U-box"/>
    <property type="match status" value="1"/>
</dbReference>
<keyword evidence="5" id="KW-1133">Transmembrane helix</keyword>
<evidence type="ECO:0000256" key="4">
    <source>
        <dbReference type="SAM" id="MobiDB-lite"/>
    </source>
</evidence>
<keyword evidence="8" id="KW-1185">Reference proteome</keyword>